<protein>
    <submittedName>
        <fullName evidence="4">Response regulator</fullName>
    </submittedName>
</protein>
<dbReference type="Proteomes" id="UP000282759">
    <property type="component" value="Unassembled WGS sequence"/>
</dbReference>
<dbReference type="AlphaFoldDB" id="A0A3S2UN88"/>
<dbReference type="SUPFAM" id="SSF52172">
    <property type="entry name" value="CheY-like"/>
    <property type="match status" value="1"/>
</dbReference>
<dbReference type="Pfam" id="PF00072">
    <property type="entry name" value="Response_reg"/>
    <property type="match status" value="1"/>
</dbReference>
<dbReference type="Gene3D" id="3.40.50.2300">
    <property type="match status" value="1"/>
</dbReference>
<evidence type="ECO:0000313" key="5">
    <source>
        <dbReference type="Proteomes" id="UP000282759"/>
    </source>
</evidence>
<dbReference type="RefSeq" id="WP_127702948.1">
    <property type="nucleotide sequence ID" value="NZ_SACK01000001.1"/>
</dbReference>
<dbReference type="InterPro" id="IPR011006">
    <property type="entry name" value="CheY-like_superfamily"/>
</dbReference>
<dbReference type="OrthoDB" id="9789181at2"/>
<feature type="modified residue" description="4-aspartylphosphate" evidence="2">
    <location>
        <position position="54"/>
    </location>
</feature>
<keyword evidence="5" id="KW-1185">Reference proteome</keyword>
<organism evidence="4 5">
    <name type="scientific">Mucilaginibacter limnophilus</name>
    <dbReference type="NCBI Taxonomy" id="1932778"/>
    <lineage>
        <taxon>Bacteria</taxon>
        <taxon>Pseudomonadati</taxon>
        <taxon>Bacteroidota</taxon>
        <taxon>Sphingobacteriia</taxon>
        <taxon>Sphingobacteriales</taxon>
        <taxon>Sphingobacteriaceae</taxon>
        <taxon>Mucilaginibacter</taxon>
    </lineage>
</organism>
<dbReference type="InterPro" id="IPR001789">
    <property type="entry name" value="Sig_transdc_resp-reg_receiver"/>
</dbReference>
<comment type="caution">
    <text evidence="4">The sequence shown here is derived from an EMBL/GenBank/DDBJ whole genome shotgun (WGS) entry which is preliminary data.</text>
</comment>
<gene>
    <name evidence="4" type="ORF">EOD41_01175</name>
</gene>
<accession>A0A3S2UN88</accession>
<dbReference type="PANTHER" id="PTHR44591:SF3">
    <property type="entry name" value="RESPONSE REGULATORY DOMAIN-CONTAINING PROTEIN"/>
    <property type="match status" value="1"/>
</dbReference>
<dbReference type="GO" id="GO:0000160">
    <property type="term" value="P:phosphorelay signal transduction system"/>
    <property type="evidence" value="ECO:0007669"/>
    <property type="project" value="InterPro"/>
</dbReference>
<evidence type="ECO:0000259" key="3">
    <source>
        <dbReference type="PROSITE" id="PS50110"/>
    </source>
</evidence>
<dbReference type="SMART" id="SM00448">
    <property type="entry name" value="REC"/>
    <property type="match status" value="1"/>
</dbReference>
<name>A0A3S2UN88_9SPHI</name>
<evidence type="ECO:0000313" key="4">
    <source>
        <dbReference type="EMBL" id="RVU02581.1"/>
    </source>
</evidence>
<dbReference type="InterPro" id="IPR050595">
    <property type="entry name" value="Bact_response_regulator"/>
</dbReference>
<proteinExistence type="predicted"/>
<evidence type="ECO:0000256" key="1">
    <source>
        <dbReference type="ARBA" id="ARBA00022553"/>
    </source>
</evidence>
<evidence type="ECO:0000256" key="2">
    <source>
        <dbReference type="PROSITE-ProRule" id="PRU00169"/>
    </source>
</evidence>
<dbReference type="PROSITE" id="PS50110">
    <property type="entry name" value="RESPONSE_REGULATORY"/>
    <property type="match status" value="1"/>
</dbReference>
<sequence length="121" mass="13608">MTKKKVLICDDDKGILEMLELALEDENINIITEPNSLNLYKLIEEEKPDLLLLDLWMPVLSGDQILKNLRGHTNTRHLPVIVISASTDGEQIAKESGATDYVAKPFDVDVLYSKINRLMSA</sequence>
<dbReference type="EMBL" id="SACK01000001">
    <property type="protein sequence ID" value="RVU02581.1"/>
    <property type="molecule type" value="Genomic_DNA"/>
</dbReference>
<keyword evidence="1 2" id="KW-0597">Phosphoprotein</keyword>
<feature type="domain" description="Response regulatory" evidence="3">
    <location>
        <begin position="5"/>
        <end position="119"/>
    </location>
</feature>
<reference evidence="4 5" key="1">
    <citation type="submission" date="2019-01" db="EMBL/GenBank/DDBJ databases">
        <authorList>
            <person name="Chen W.-M."/>
        </authorList>
    </citation>
    <scope>NUCLEOTIDE SEQUENCE [LARGE SCALE GENOMIC DNA]</scope>
    <source>
        <strain evidence="4 5">YBJ-36</strain>
    </source>
</reference>
<dbReference type="PANTHER" id="PTHR44591">
    <property type="entry name" value="STRESS RESPONSE REGULATOR PROTEIN 1"/>
    <property type="match status" value="1"/>
</dbReference>